<organism evidence="6 9">
    <name type="scientific">Labilibaculum euxinus</name>
    <dbReference type="NCBI Taxonomy" id="2686357"/>
    <lineage>
        <taxon>Bacteria</taxon>
        <taxon>Pseudomonadati</taxon>
        <taxon>Bacteroidota</taxon>
        <taxon>Bacteroidia</taxon>
        <taxon>Marinilabiliales</taxon>
        <taxon>Marinifilaceae</taxon>
        <taxon>Labilibaculum</taxon>
    </lineage>
</organism>
<name>A0A7M4D6S9_9BACT</name>
<evidence type="ECO:0000313" key="6">
    <source>
        <dbReference type="EMBL" id="MUP38358.1"/>
    </source>
</evidence>
<dbReference type="EMBL" id="WOTW01000023">
    <property type="protein sequence ID" value="MUP38358.1"/>
    <property type="molecule type" value="Genomic_DNA"/>
</dbReference>
<keyword evidence="3" id="KW-0063">Aspartyl esterase</keyword>
<keyword evidence="8" id="KW-1185">Reference proteome</keyword>
<reference evidence="7 8" key="1">
    <citation type="submission" date="2019-11" db="EMBL/GenBank/DDBJ databases">
        <title>Draft genome sequence of Labilibaculum sp. strain SYP isolated from Black Sea.</title>
        <authorList>
            <person name="Yadav S."/>
            <person name="Villanueva L."/>
        </authorList>
    </citation>
    <scope>NUCLEOTIDE SEQUENCE [LARGE SCALE GENOMIC DNA]</scope>
    <source>
        <strain evidence="7 8">44</strain>
    </source>
</reference>
<dbReference type="EMBL" id="QTZN02000023">
    <property type="protein sequence ID" value="MVB07563.1"/>
    <property type="molecule type" value="Genomic_DNA"/>
</dbReference>
<dbReference type="Pfam" id="PF01095">
    <property type="entry name" value="Pectinesterase"/>
    <property type="match status" value="1"/>
</dbReference>
<dbReference type="InterPro" id="IPR011050">
    <property type="entry name" value="Pectin_lyase_fold/virulence"/>
</dbReference>
<dbReference type="GO" id="GO:0042545">
    <property type="term" value="P:cell wall modification"/>
    <property type="evidence" value="ECO:0007669"/>
    <property type="project" value="InterPro"/>
</dbReference>
<dbReference type="OrthoDB" id="9804686at2"/>
<evidence type="ECO:0000256" key="2">
    <source>
        <dbReference type="ARBA" id="ARBA00022801"/>
    </source>
</evidence>
<evidence type="ECO:0000259" key="5">
    <source>
        <dbReference type="Pfam" id="PF01095"/>
    </source>
</evidence>
<dbReference type="InterPro" id="IPR000070">
    <property type="entry name" value="Pectinesterase_cat"/>
</dbReference>
<evidence type="ECO:0000313" key="8">
    <source>
        <dbReference type="Proteomes" id="UP000285951"/>
    </source>
</evidence>
<dbReference type="InterPro" id="IPR012334">
    <property type="entry name" value="Pectin_lyas_fold"/>
</dbReference>
<comment type="caution">
    <text evidence="6">The sequence shown here is derived from an EMBL/GenBank/DDBJ whole genome shotgun (WGS) entry which is preliminary data.</text>
</comment>
<evidence type="ECO:0000256" key="1">
    <source>
        <dbReference type="ARBA" id="ARBA00008891"/>
    </source>
</evidence>
<dbReference type="Proteomes" id="UP000285951">
    <property type="component" value="Unassembled WGS sequence"/>
</dbReference>
<dbReference type="AlphaFoldDB" id="A0A7M4D6S9"/>
<dbReference type="GO" id="GO:0030599">
    <property type="term" value="F:pectinesterase activity"/>
    <property type="evidence" value="ECO:0007669"/>
    <property type="project" value="InterPro"/>
</dbReference>
<reference evidence="6 9" key="2">
    <citation type="submission" date="2019-12" db="EMBL/GenBank/DDBJ databases">
        <title>Draft genome sequence of Labilibaculum sp. strain 44 isolated from deep waters of Black Sea.</title>
        <authorList>
            <person name="Yadav S."/>
            <person name="Villanueva L."/>
        </authorList>
    </citation>
    <scope>NUCLEOTIDE SEQUENCE [LARGE SCALE GENOMIC DNA]</scope>
    <source>
        <strain evidence="6 9">44</strain>
    </source>
</reference>
<feature type="chain" id="PRO_5029523683" evidence="4">
    <location>
        <begin position="20"/>
        <end position="404"/>
    </location>
</feature>
<accession>A0A7M4D6S9</accession>
<protein>
    <submittedName>
        <fullName evidence="6">Pectin esterase</fullName>
    </submittedName>
</protein>
<dbReference type="Gene3D" id="2.160.20.10">
    <property type="entry name" value="Single-stranded right-handed beta-helix, Pectin lyase-like"/>
    <property type="match status" value="1"/>
</dbReference>
<dbReference type="PANTHER" id="PTHR31321">
    <property type="entry name" value="ACYL-COA THIOESTER HYDROLASE YBHC-RELATED"/>
    <property type="match status" value="1"/>
</dbReference>
<evidence type="ECO:0000313" key="9">
    <source>
        <dbReference type="Proteomes" id="UP000462449"/>
    </source>
</evidence>
<keyword evidence="2" id="KW-0378">Hydrolase</keyword>
<keyword evidence="4" id="KW-0732">Signal</keyword>
<dbReference type="SUPFAM" id="SSF51126">
    <property type="entry name" value="Pectin lyase-like"/>
    <property type="match status" value="1"/>
</dbReference>
<evidence type="ECO:0000256" key="3">
    <source>
        <dbReference type="ARBA" id="ARBA00023085"/>
    </source>
</evidence>
<gene>
    <name evidence="7" type="ORF">DWB62_011080</name>
    <name evidence="6" type="ORF">GNY23_11080</name>
</gene>
<evidence type="ECO:0000313" key="7">
    <source>
        <dbReference type="EMBL" id="MVB07563.1"/>
    </source>
</evidence>
<sequence>MQRAFILFIFICLANVSMAQHVDITVAQDGSGDCKTITEAIEQLPDTTYGRVVIFIKNGIYHEKFRIEYDNLSLIGENRDSTIIKYSLLRTDWMKNKDAIGEAVVNIHADDVILKNLTIANSQPEIGPHAFAVYGRGTRTIIDNCTITSKGADTVSLWDSENGMYYHTNCHFEGAVDFVCPRGWCFISNSSFYEVKQTAAIWHAGSIDKNQKFVIKNSFFDGIEGFHLGRHHYEARFYLINCIYSKHMADKPIYRVTYPDKPEKNQPYIWGERKYFSNSKKEGQAFNWLTDNIQNADTISAKWTFDGRWDPENAIPPKCLKIDESRDEFVLTFAEEMTIHGDLQIKATDGTVYSLKNKKDAKTIIFSKNGQALKSKSFAVANGELLASQASLTERKMNQIQIDI</sequence>
<feature type="domain" description="Pectinesterase catalytic" evidence="5">
    <location>
        <begin position="23"/>
        <end position="212"/>
    </location>
</feature>
<comment type="similarity">
    <text evidence="1">Belongs to the pectinesterase family.</text>
</comment>
<proteinExistence type="inferred from homology"/>
<dbReference type="PANTHER" id="PTHR31321:SF57">
    <property type="entry name" value="PECTINESTERASE 53-RELATED"/>
    <property type="match status" value="1"/>
</dbReference>
<dbReference type="Proteomes" id="UP000462449">
    <property type="component" value="Unassembled WGS sequence"/>
</dbReference>
<feature type="signal peptide" evidence="4">
    <location>
        <begin position="1"/>
        <end position="19"/>
    </location>
</feature>
<dbReference type="RefSeq" id="WP_156196007.1">
    <property type="nucleotide sequence ID" value="NZ_QTZN02000023.1"/>
</dbReference>
<evidence type="ECO:0000256" key="4">
    <source>
        <dbReference type="SAM" id="SignalP"/>
    </source>
</evidence>